<evidence type="ECO:0000313" key="2">
    <source>
        <dbReference type="EMBL" id="CAA7404457.1"/>
    </source>
</evidence>
<evidence type="ECO:0000313" key="3">
    <source>
        <dbReference type="Proteomes" id="UP000663760"/>
    </source>
</evidence>
<accession>A0A7I8JDQ2</accession>
<dbReference type="OrthoDB" id="654462at2759"/>
<protein>
    <submittedName>
        <fullName evidence="1">Uncharacterized protein</fullName>
    </submittedName>
</protein>
<sequence>MSLGMMVTRFAWMAQRLVADTAVLWNRRSVLKSWAISRTRRWNGSLRINSSVLFWYLRISLRATVPGRKRWGFFTPPVAGADFLAALVASCFLGALPPVDLRAVCFVRAISLNDDNSRAFL</sequence>
<evidence type="ECO:0000313" key="1">
    <source>
        <dbReference type="EMBL" id="CAA2628395.1"/>
    </source>
</evidence>
<dbReference type="EMBL" id="LR746274">
    <property type="protein sequence ID" value="CAA7404457.1"/>
    <property type="molecule type" value="Genomic_DNA"/>
</dbReference>
<name>A0A7I8JDQ2_SPIIN</name>
<dbReference type="EMBL" id="LR743598">
    <property type="protein sequence ID" value="CAA2628395.1"/>
    <property type="molecule type" value="Genomic_DNA"/>
</dbReference>
<proteinExistence type="predicted"/>
<dbReference type="AlphaFoldDB" id="A0A7I8JDQ2"/>
<keyword evidence="3" id="KW-1185">Reference proteome</keyword>
<dbReference type="Proteomes" id="UP000663760">
    <property type="component" value="Chromosome 11"/>
</dbReference>
<reference evidence="1" key="1">
    <citation type="submission" date="2019-12" db="EMBL/GenBank/DDBJ databases">
        <authorList>
            <person name="Scholz U."/>
            <person name="Mascher M."/>
            <person name="Fiebig A."/>
        </authorList>
    </citation>
    <scope>NUCLEOTIDE SEQUENCE</scope>
</reference>
<gene>
    <name evidence="1" type="ORF">SI7747_11014037</name>
    <name evidence="2" type="ORF">SI8410_11015135</name>
</gene>
<organism evidence="1">
    <name type="scientific">Spirodela intermedia</name>
    <name type="common">Intermediate duckweed</name>
    <dbReference type="NCBI Taxonomy" id="51605"/>
    <lineage>
        <taxon>Eukaryota</taxon>
        <taxon>Viridiplantae</taxon>
        <taxon>Streptophyta</taxon>
        <taxon>Embryophyta</taxon>
        <taxon>Tracheophyta</taxon>
        <taxon>Spermatophyta</taxon>
        <taxon>Magnoliopsida</taxon>
        <taxon>Liliopsida</taxon>
        <taxon>Araceae</taxon>
        <taxon>Lemnoideae</taxon>
        <taxon>Spirodela</taxon>
    </lineage>
</organism>